<accession>A0AAD7A3T8</accession>
<dbReference type="EMBL" id="JARIHO010000016">
    <property type="protein sequence ID" value="KAJ7349011.1"/>
    <property type="molecule type" value="Genomic_DNA"/>
</dbReference>
<protein>
    <submittedName>
        <fullName evidence="1">Uncharacterized protein</fullName>
    </submittedName>
</protein>
<dbReference type="Proteomes" id="UP001218218">
    <property type="component" value="Unassembled WGS sequence"/>
</dbReference>
<evidence type="ECO:0000313" key="1">
    <source>
        <dbReference type="EMBL" id="KAJ7349011.1"/>
    </source>
</evidence>
<reference evidence="1" key="1">
    <citation type="submission" date="2023-03" db="EMBL/GenBank/DDBJ databases">
        <title>Massive genome expansion in bonnet fungi (Mycena s.s.) driven by repeated elements and novel gene families across ecological guilds.</title>
        <authorList>
            <consortium name="Lawrence Berkeley National Laboratory"/>
            <person name="Harder C.B."/>
            <person name="Miyauchi S."/>
            <person name="Viragh M."/>
            <person name="Kuo A."/>
            <person name="Thoen E."/>
            <person name="Andreopoulos B."/>
            <person name="Lu D."/>
            <person name="Skrede I."/>
            <person name="Drula E."/>
            <person name="Henrissat B."/>
            <person name="Morin E."/>
            <person name="Kohler A."/>
            <person name="Barry K."/>
            <person name="LaButti K."/>
            <person name="Morin E."/>
            <person name="Salamov A."/>
            <person name="Lipzen A."/>
            <person name="Mereny Z."/>
            <person name="Hegedus B."/>
            <person name="Baldrian P."/>
            <person name="Stursova M."/>
            <person name="Weitz H."/>
            <person name="Taylor A."/>
            <person name="Grigoriev I.V."/>
            <person name="Nagy L.G."/>
            <person name="Martin F."/>
            <person name="Kauserud H."/>
        </authorList>
    </citation>
    <scope>NUCLEOTIDE SEQUENCE</scope>
    <source>
        <strain evidence="1">CBHHK002</strain>
    </source>
</reference>
<sequence length="151" mass="16937">MTAISLATCDADFLRDHRHASDPVFALKWGVSDYNYELIPIKYGDFTGPRIFAVSFFPYAKDVAPGDELYERLCLRFEKHGGVALEECEMFPMRYPTNGAVADFLAAELEAAVTGNKELWIQKFLVPFAPPRISTIFGHSFHAAVYPFCCG</sequence>
<organism evidence="1 2">
    <name type="scientific">Mycena albidolilacea</name>
    <dbReference type="NCBI Taxonomy" id="1033008"/>
    <lineage>
        <taxon>Eukaryota</taxon>
        <taxon>Fungi</taxon>
        <taxon>Dikarya</taxon>
        <taxon>Basidiomycota</taxon>
        <taxon>Agaricomycotina</taxon>
        <taxon>Agaricomycetes</taxon>
        <taxon>Agaricomycetidae</taxon>
        <taxon>Agaricales</taxon>
        <taxon>Marasmiineae</taxon>
        <taxon>Mycenaceae</taxon>
        <taxon>Mycena</taxon>
    </lineage>
</organism>
<proteinExistence type="predicted"/>
<comment type="caution">
    <text evidence="1">The sequence shown here is derived from an EMBL/GenBank/DDBJ whole genome shotgun (WGS) entry which is preliminary data.</text>
</comment>
<gene>
    <name evidence="1" type="ORF">DFH08DRAFT_959210</name>
</gene>
<evidence type="ECO:0000313" key="2">
    <source>
        <dbReference type="Proteomes" id="UP001218218"/>
    </source>
</evidence>
<dbReference type="AlphaFoldDB" id="A0AAD7A3T8"/>
<name>A0AAD7A3T8_9AGAR</name>
<keyword evidence="2" id="KW-1185">Reference proteome</keyword>